<dbReference type="Gene3D" id="1.10.10.10">
    <property type="entry name" value="Winged helix-like DNA-binding domain superfamily/Winged helix DNA-binding domain"/>
    <property type="match status" value="1"/>
</dbReference>
<feature type="compositionally biased region" description="Polar residues" evidence="1">
    <location>
        <begin position="128"/>
        <end position="141"/>
    </location>
</feature>
<comment type="caution">
    <text evidence="2">The sequence shown here is derived from an EMBL/GenBank/DDBJ whole genome shotgun (WGS) entry which is preliminary data.</text>
</comment>
<name>A0A7X5QYY8_9MICO</name>
<dbReference type="Proteomes" id="UP000541033">
    <property type="component" value="Unassembled WGS sequence"/>
</dbReference>
<evidence type="ECO:0008006" key="4">
    <source>
        <dbReference type="Google" id="ProtNLM"/>
    </source>
</evidence>
<dbReference type="RefSeq" id="WP_167147205.1">
    <property type="nucleotide sequence ID" value="NZ_JAAMOX010000001.1"/>
</dbReference>
<evidence type="ECO:0000256" key="1">
    <source>
        <dbReference type="SAM" id="MobiDB-lite"/>
    </source>
</evidence>
<dbReference type="Pfam" id="PF13730">
    <property type="entry name" value="HTH_36"/>
    <property type="match status" value="1"/>
</dbReference>
<evidence type="ECO:0000313" key="3">
    <source>
        <dbReference type="Proteomes" id="UP000541033"/>
    </source>
</evidence>
<dbReference type="EMBL" id="JAAMOX010000001">
    <property type="protein sequence ID" value="NIH52526.1"/>
    <property type="molecule type" value="Genomic_DNA"/>
</dbReference>
<sequence length="254" mass="28138">MSNRALHWAWELELPMSQKFVLIALADMADEAHSCYPGQKMLAKMVGGSVDTIQRALTGLEGRGAISRKRRFREDGYRTSDRYVLSVGEVLKPEKKLKPQNPTLDIPTQDSAPTLGRNLPHLRPQKQGGKNHQLTTREPSVNPDTAFDEFWKVYPRKAGKAAALKSFLKAAAAVGTEVLLEAVKRYASDPGLPREKRFIPHPATWLNQGRWDDEPEAGNGGQLGESVVLVHKLREEESREAFTGSRAIDAGAGF</sequence>
<evidence type="ECO:0000313" key="2">
    <source>
        <dbReference type="EMBL" id="NIH52526.1"/>
    </source>
</evidence>
<dbReference type="AlphaFoldDB" id="A0A7X5QYY8"/>
<accession>A0A7X5QYY8</accession>
<feature type="compositionally biased region" description="Polar residues" evidence="1">
    <location>
        <begin position="100"/>
        <end position="112"/>
    </location>
</feature>
<protein>
    <recommendedName>
        <fullName evidence="4">Helix-turn-helix domain-containing protein</fullName>
    </recommendedName>
</protein>
<proteinExistence type="predicted"/>
<keyword evidence="3" id="KW-1185">Reference proteome</keyword>
<dbReference type="InterPro" id="IPR036388">
    <property type="entry name" value="WH-like_DNA-bd_sf"/>
</dbReference>
<reference evidence="2 3" key="1">
    <citation type="submission" date="2020-02" db="EMBL/GenBank/DDBJ databases">
        <title>Sequencing the genomes of 1000 actinobacteria strains.</title>
        <authorList>
            <person name="Klenk H.-P."/>
        </authorList>
    </citation>
    <scope>NUCLEOTIDE SEQUENCE [LARGE SCALE GENOMIC DNA]</scope>
    <source>
        <strain evidence="2 3">DSM 27960</strain>
    </source>
</reference>
<feature type="region of interest" description="Disordered" evidence="1">
    <location>
        <begin position="97"/>
        <end position="141"/>
    </location>
</feature>
<gene>
    <name evidence="2" type="ORF">FHX76_000394</name>
</gene>
<organism evidence="2 3">
    <name type="scientific">Lysinibacter cavernae</name>
    <dbReference type="NCBI Taxonomy" id="1640652"/>
    <lineage>
        <taxon>Bacteria</taxon>
        <taxon>Bacillati</taxon>
        <taxon>Actinomycetota</taxon>
        <taxon>Actinomycetes</taxon>
        <taxon>Micrococcales</taxon>
        <taxon>Microbacteriaceae</taxon>
        <taxon>Lysinibacter</taxon>
    </lineage>
</organism>